<reference evidence="1" key="1">
    <citation type="journal article" date="2015" name="Nature">
        <title>Complex archaea that bridge the gap between prokaryotes and eukaryotes.</title>
        <authorList>
            <person name="Spang A."/>
            <person name="Saw J.H."/>
            <person name="Jorgensen S.L."/>
            <person name="Zaremba-Niedzwiedzka K."/>
            <person name="Martijn J."/>
            <person name="Lind A.E."/>
            <person name="van Eijk R."/>
            <person name="Schleper C."/>
            <person name="Guy L."/>
            <person name="Ettema T.J."/>
        </authorList>
    </citation>
    <scope>NUCLEOTIDE SEQUENCE</scope>
</reference>
<sequence>MGLFRQITVAKERKLWSSFDYVEGEVDVPVDIIIPLLGENDNVYAMIYAAVDEIVIALLTETQALYEPVYEIVEEYGPIPLLTDTGTLWSPVYGPVTEITAILITDTGTLWDPVITITLVELIPPLLTNPSTLFDPYITEETGFDAWIGKRIYGYRFVETGVEYGLPTVDVDEVLTGSGGIGDVRVIESSRGADSVTTNTGPNTEDTQAFPLILETVDFGDSGVENPVVGVDIDYSKFNTNAPANENTPIYVADIIT</sequence>
<dbReference type="EMBL" id="LAZR01009223">
    <property type="protein sequence ID" value="KKM73925.1"/>
    <property type="molecule type" value="Genomic_DNA"/>
</dbReference>
<protein>
    <submittedName>
        <fullName evidence="1">Uncharacterized protein</fullName>
    </submittedName>
</protein>
<accession>A0A0F9MB84</accession>
<name>A0A0F9MB84_9ZZZZ</name>
<evidence type="ECO:0000313" key="1">
    <source>
        <dbReference type="EMBL" id="KKM73925.1"/>
    </source>
</evidence>
<organism evidence="1">
    <name type="scientific">marine sediment metagenome</name>
    <dbReference type="NCBI Taxonomy" id="412755"/>
    <lineage>
        <taxon>unclassified sequences</taxon>
        <taxon>metagenomes</taxon>
        <taxon>ecological metagenomes</taxon>
    </lineage>
</organism>
<gene>
    <name evidence="1" type="ORF">LCGC14_1405510</name>
</gene>
<proteinExistence type="predicted"/>
<dbReference type="AlphaFoldDB" id="A0A0F9MB84"/>
<comment type="caution">
    <text evidence="1">The sequence shown here is derived from an EMBL/GenBank/DDBJ whole genome shotgun (WGS) entry which is preliminary data.</text>
</comment>